<dbReference type="AlphaFoldDB" id="A0A328TWW1"/>
<dbReference type="Pfam" id="PF08670">
    <property type="entry name" value="MEKHLA"/>
    <property type="match status" value="1"/>
</dbReference>
<reference evidence="2 3" key="1">
    <citation type="submission" date="2018-06" db="EMBL/GenBank/DDBJ databases">
        <title>Paenibacillus montanisoli sp. nov., isolated from mountain area soil.</title>
        <authorList>
            <person name="Wu M."/>
        </authorList>
    </citation>
    <scope>NUCLEOTIDE SEQUENCE [LARGE SCALE GENOMIC DNA]</scope>
    <source>
        <strain evidence="2 3">RA17</strain>
    </source>
</reference>
<organism evidence="2 3">
    <name type="scientific">Paenibacillus montanisoli</name>
    <dbReference type="NCBI Taxonomy" id="2081970"/>
    <lineage>
        <taxon>Bacteria</taxon>
        <taxon>Bacillati</taxon>
        <taxon>Bacillota</taxon>
        <taxon>Bacilli</taxon>
        <taxon>Bacillales</taxon>
        <taxon>Paenibacillaceae</taxon>
        <taxon>Paenibacillus</taxon>
    </lineage>
</organism>
<dbReference type="RefSeq" id="WP_112883233.1">
    <property type="nucleotide sequence ID" value="NZ_QLUW01000003.1"/>
</dbReference>
<gene>
    <name evidence="2" type="ORF">DL346_16355</name>
</gene>
<comment type="caution">
    <text evidence="2">The sequence shown here is derived from an EMBL/GenBank/DDBJ whole genome shotgun (WGS) entry which is preliminary data.</text>
</comment>
<protein>
    <submittedName>
        <fullName evidence="2">MEKHLA domain-containing protein</fullName>
    </submittedName>
</protein>
<evidence type="ECO:0000259" key="1">
    <source>
        <dbReference type="Pfam" id="PF08670"/>
    </source>
</evidence>
<name>A0A328TWW1_9BACL</name>
<dbReference type="Proteomes" id="UP000249260">
    <property type="component" value="Unassembled WGS sequence"/>
</dbReference>
<keyword evidence="3" id="KW-1185">Reference proteome</keyword>
<dbReference type="PANTHER" id="PTHR45950">
    <property type="entry name" value="HOMEOBOX-LEUCINE ZIPPER PROTEIN ATHB-14"/>
    <property type="match status" value="1"/>
</dbReference>
<evidence type="ECO:0000313" key="2">
    <source>
        <dbReference type="EMBL" id="RAP74969.1"/>
    </source>
</evidence>
<proteinExistence type="predicted"/>
<feature type="domain" description="MEKHLA" evidence="1">
    <location>
        <begin position="13"/>
        <end position="153"/>
    </location>
</feature>
<dbReference type="InterPro" id="IPR044830">
    <property type="entry name" value="HD-Zip_III"/>
</dbReference>
<dbReference type="PANTHER" id="PTHR45950:SF7">
    <property type="entry name" value="HOMEOBOX-LEUCINE ZIPPER PROTEIN ATHB-14"/>
    <property type="match status" value="1"/>
</dbReference>
<dbReference type="EMBL" id="QLUW01000003">
    <property type="protein sequence ID" value="RAP74969.1"/>
    <property type="molecule type" value="Genomic_DNA"/>
</dbReference>
<dbReference type="GO" id="GO:0003700">
    <property type="term" value="F:DNA-binding transcription factor activity"/>
    <property type="evidence" value="ECO:0007669"/>
    <property type="project" value="InterPro"/>
</dbReference>
<dbReference type="InterPro" id="IPR013978">
    <property type="entry name" value="MEKHLA"/>
</dbReference>
<dbReference type="OrthoDB" id="9794448at2"/>
<sequence length="160" mass="18033">MIGQLTGAGAGERHAEIILDSYNKLLGRPLLEREERDSAAESLFQADMVVLSHGTQADPVLNYGNRAALSLWEMDWEAFTRIESRHTAEPMIQAERQRFLEAVARQGYIEDYSGIRISGSGRRFRIEEAVVWNLYDEAGAYYGQAAAFAHYTFADGRENL</sequence>
<evidence type="ECO:0000313" key="3">
    <source>
        <dbReference type="Proteomes" id="UP000249260"/>
    </source>
</evidence>
<accession>A0A328TWW1</accession>